<keyword evidence="2" id="KW-1133">Transmembrane helix</keyword>
<feature type="region of interest" description="Disordered" evidence="1">
    <location>
        <begin position="39"/>
        <end position="84"/>
    </location>
</feature>
<organism evidence="3 4">
    <name type="scientific">Actinomadura yumaensis</name>
    <dbReference type="NCBI Taxonomy" id="111807"/>
    <lineage>
        <taxon>Bacteria</taxon>
        <taxon>Bacillati</taxon>
        <taxon>Actinomycetota</taxon>
        <taxon>Actinomycetes</taxon>
        <taxon>Streptosporangiales</taxon>
        <taxon>Thermomonosporaceae</taxon>
        <taxon>Actinomadura</taxon>
    </lineage>
</organism>
<proteinExistence type="predicted"/>
<keyword evidence="2" id="KW-0812">Transmembrane</keyword>
<evidence type="ECO:0000256" key="1">
    <source>
        <dbReference type="SAM" id="MobiDB-lite"/>
    </source>
</evidence>
<evidence type="ECO:0000313" key="4">
    <source>
        <dbReference type="Proteomes" id="UP001596380"/>
    </source>
</evidence>
<gene>
    <name evidence="3" type="ORF">ACFQKB_28585</name>
</gene>
<feature type="transmembrane region" description="Helical" evidence="2">
    <location>
        <begin position="22"/>
        <end position="42"/>
    </location>
</feature>
<protein>
    <recommendedName>
        <fullName evidence="5">DUF5666 domain-containing protein</fullName>
    </recommendedName>
</protein>
<comment type="caution">
    <text evidence="3">The sequence shown here is derived from an EMBL/GenBank/DDBJ whole genome shotgun (WGS) entry which is preliminary data.</text>
</comment>
<keyword evidence="4" id="KW-1185">Reference proteome</keyword>
<sequence length="181" mass="18236">MSEDREQHAGDEGRARRRVARWAAPAAVLGAVGLGATGLAAASSGASEPSPGPSASSSHGTEHGNGWRGGWGGQGGWGGHWGGPGAGRFQGALHGECVMAKDGGGTETRVFQRGTVTGVNGSSFTVRSSDGFTQRYGAAKDLTVNGEKKGPGAVPQGKEVMVIALKGGGDPAAQRVFSWSH</sequence>
<feature type="compositionally biased region" description="Low complexity" evidence="1">
    <location>
        <begin position="39"/>
        <end position="59"/>
    </location>
</feature>
<feature type="compositionally biased region" description="Gly residues" evidence="1">
    <location>
        <begin position="66"/>
        <end position="84"/>
    </location>
</feature>
<dbReference type="RefSeq" id="WP_160826761.1">
    <property type="nucleotide sequence ID" value="NZ_JBHSXS010000021.1"/>
</dbReference>
<accession>A0ABW2CT08</accession>
<reference evidence="4" key="1">
    <citation type="journal article" date="2019" name="Int. J. Syst. Evol. Microbiol.">
        <title>The Global Catalogue of Microorganisms (GCM) 10K type strain sequencing project: providing services to taxonomists for standard genome sequencing and annotation.</title>
        <authorList>
            <consortium name="The Broad Institute Genomics Platform"/>
            <consortium name="The Broad Institute Genome Sequencing Center for Infectious Disease"/>
            <person name="Wu L."/>
            <person name="Ma J."/>
        </authorList>
    </citation>
    <scope>NUCLEOTIDE SEQUENCE [LARGE SCALE GENOMIC DNA]</scope>
    <source>
        <strain evidence="4">JCM 3369</strain>
    </source>
</reference>
<keyword evidence="2" id="KW-0472">Membrane</keyword>
<evidence type="ECO:0000256" key="2">
    <source>
        <dbReference type="SAM" id="Phobius"/>
    </source>
</evidence>
<dbReference type="Proteomes" id="UP001596380">
    <property type="component" value="Unassembled WGS sequence"/>
</dbReference>
<dbReference type="EMBL" id="JBHSXS010000021">
    <property type="protein sequence ID" value="MFC6883746.1"/>
    <property type="molecule type" value="Genomic_DNA"/>
</dbReference>
<evidence type="ECO:0000313" key="3">
    <source>
        <dbReference type="EMBL" id="MFC6883746.1"/>
    </source>
</evidence>
<evidence type="ECO:0008006" key="5">
    <source>
        <dbReference type="Google" id="ProtNLM"/>
    </source>
</evidence>
<name>A0ABW2CT08_9ACTN</name>